<evidence type="ECO:0000313" key="2">
    <source>
        <dbReference type="Proteomes" id="UP000607653"/>
    </source>
</evidence>
<dbReference type="Proteomes" id="UP000607653">
    <property type="component" value="Unassembled WGS sequence"/>
</dbReference>
<proteinExistence type="predicted"/>
<accession>A0A822XPB0</accession>
<name>A0A822XPB0_NELNU</name>
<gene>
    <name evidence="1" type="ORF">HUJ06_022362</name>
</gene>
<evidence type="ECO:0000313" key="1">
    <source>
        <dbReference type="EMBL" id="DAD20899.1"/>
    </source>
</evidence>
<protein>
    <submittedName>
        <fullName evidence="1">Uncharacterized protein</fullName>
    </submittedName>
</protein>
<dbReference type="AlphaFoldDB" id="A0A822XPB0"/>
<reference evidence="1 2" key="1">
    <citation type="journal article" date="2020" name="Mol. Biol. Evol.">
        <title>Distinct Expression and Methylation Patterns for Genes with Different Fates following a Single Whole-Genome Duplication in Flowering Plants.</title>
        <authorList>
            <person name="Shi T."/>
            <person name="Rahmani R.S."/>
            <person name="Gugger P.F."/>
            <person name="Wang M."/>
            <person name="Li H."/>
            <person name="Zhang Y."/>
            <person name="Li Z."/>
            <person name="Wang Q."/>
            <person name="Van de Peer Y."/>
            <person name="Marchal K."/>
            <person name="Chen J."/>
        </authorList>
    </citation>
    <scope>NUCLEOTIDE SEQUENCE [LARGE SCALE GENOMIC DNA]</scope>
    <source>
        <tissue evidence="1">Leaf</tissue>
    </source>
</reference>
<sequence>MESPALLQLFPDNKGQGTRQRIKYMWNKLQLTKCHLVLIFSSRFFIESLEHNLLWNYLT</sequence>
<organism evidence="1 2">
    <name type="scientific">Nelumbo nucifera</name>
    <name type="common">Sacred lotus</name>
    <dbReference type="NCBI Taxonomy" id="4432"/>
    <lineage>
        <taxon>Eukaryota</taxon>
        <taxon>Viridiplantae</taxon>
        <taxon>Streptophyta</taxon>
        <taxon>Embryophyta</taxon>
        <taxon>Tracheophyta</taxon>
        <taxon>Spermatophyta</taxon>
        <taxon>Magnoliopsida</taxon>
        <taxon>Proteales</taxon>
        <taxon>Nelumbonaceae</taxon>
        <taxon>Nelumbo</taxon>
    </lineage>
</organism>
<comment type="caution">
    <text evidence="1">The sequence shown here is derived from an EMBL/GenBank/DDBJ whole genome shotgun (WGS) entry which is preliminary data.</text>
</comment>
<keyword evidence="2" id="KW-1185">Reference proteome</keyword>
<dbReference type="EMBL" id="DUZY01000001">
    <property type="protein sequence ID" value="DAD20899.1"/>
    <property type="molecule type" value="Genomic_DNA"/>
</dbReference>